<evidence type="ECO:0000313" key="3">
    <source>
        <dbReference type="EMBL" id="EJK76406.1"/>
    </source>
</evidence>
<feature type="chain" id="PRO_5003838114" evidence="2">
    <location>
        <begin position="35"/>
        <end position="429"/>
    </location>
</feature>
<name>K0TMP4_THAOC</name>
<evidence type="ECO:0000256" key="2">
    <source>
        <dbReference type="SAM" id="SignalP"/>
    </source>
</evidence>
<dbReference type="AlphaFoldDB" id="K0TMP4"/>
<accession>K0TMP4</accession>
<feature type="compositionally biased region" description="Low complexity" evidence="1">
    <location>
        <begin position="230"/>
        <end position="252"/>
    </location>
</feature>
<keyword evidence="4" id="KW-1185">Reference proteome</keyword>
<feature type="region of interest" description="Disordered" evidence="1">
    <location>
        <begin position="191"/>
        <end position="252"/>
    </location>
</feature>
<reference evidence="3 4" key="1">
    <citation type="journal article" date="2012" name="Genome Biol.">
        <title>Genome and low-iron response of an oceanic diatom adapted to chronic iron limitation.</title>
        <authorList>
            <person name="Lommer M."/>
            <person name="Specht M."/>
            <person name="Roy A.S."/>
            <person name="Kraemer L."/>
            <person name="Andreson R."/>
            <person name="Gutowska M.A."/>
            <person name="Wolf J."/>
            <person name="Bergner S.V."/>
            <person name="Schilhabel M.B."/>
            <person name="Klostermeier U.C."/>
            <person name="Beiko R.G."/>
            <person name="Rosenstiel P."/>
            <person name="Hippler M."/>
            <person name="Laroche J."/>
        </authorList>
    </citation>
    <scope>NUCLEOTIDE SEQUENCE [LARGE SCALE GENOMIC DNA]</scope>
    <source>
        <strain evidence="3 4">CCMP1005</strain>
    </source>
</reference>
<dbReference type="EMBL" id="AGNL01002194">
    <property type="protein sequence ID" value="EJK76406.1"/>
    <property type="molecule type" value="Genomic_DNA"/>
</dbReference>
<evidence type="ECO:0000313" key="4">
    <source>
        <dbReference type="Proteomes" id="UP000266841"/>
    </source>
</evidence>
<feature type="compositionally biased region" description="Low complexity" evidence="1">
    <location>
        <begin position="197"/>
        <end position="223"/>
    </location>
</feature>
<gene>
    <name evidence="3" type="ORF">THAOC_01832</name>
</gene>
<organism evidence="3 4">
    <name type="scientific">Thalassiosira oceanica</name>
    <name type="common">Marine diatom</name>
    <dbReference type="NCBI Taxonomy" id="159749"/>
    <lineage>
        <taxon>Eukaryota</taxon>
        <taxon>Sar</taxon>
        <taxon>Stramenopiles</taxon>
        <taxon>Ochrophyta</taxon>
        <taxon>Bacillariophyta</taxon>
        <taxon>Coscinodiscophyceae</taxon>
        <taxon>Thalassiosirophycidae</taxon>
        <taxon>Thalassiosirales</taxon>
        <taxon>Thalassiosiraceae</taxon>
        <taxon>Thalassiosira</taxon>
    </lineage>
</organism>
<evidence type="ECO:0000256" key="1">
    <source>
        <dbReference type="SAM" id="MobiDB-lite"/>
    </source>
</evidence>
<sequence length="429" mass="47302">MARVTATTTFGPVLRRPLLLIIHLLLLRAAPSAARCDYNFTVQCEPDFTVGTTLQIKADDPNGSGQEVYRARVKFYFDGMVVRGPFFRPTCLPQLFSLSNRFLPCLLMLRSRTLCLIRKTIHFRKEDIGNKTYPIGELSVIESKLYQFDDTPDKRVIGIQVKFVDAPTCAGRAFDDYLEVTYSGTSCGVGEEATKNPTQEPTTARPTTARPTRIPTGLPTGLPTGPPTARPTTLRPATAKPTTSATKNPTTKLGFDEKVRSSMILYHSEVMDTAAVEIWTDTTEETVLRETVKIVNNHAADLGYYPQGYREEDVKVTVTLIDQLPGEQVRQRGLLGGGRRAGRRRVLQDSTTTAGLNIDYDTRIVVPVPYDFFGGGKAASDAAEWMAYSAFSTTEGRKLYASDLRVVGSASGDFQLVRTVEVFDEQGGT</sequence>
<feature type="signal peptide" evidence="2">
    <location>
        <begin position="1"/>
        <end position="34"/>
    </location>
</feature>
<feature type="non-terminal residue" evidence="3">
    <location>
        <position position="429"/>
    </location>
</feature>
<proteinExistence type="predicted"/>
<protein>
    <submittedName>
        <fullName evidence="3">Uncharacterized protein</fullName>
    </submittedName>
</protein>
<comment type="caution">
    <text evidence="3">The sequence shown here is derived from an EMBL/GenBank/DDBJ whole genome shotgun (WGS) entry which is preliminary data.</text>
</comment>
<keyword evidence="2" id="KW-0732">Signal</keyword>
<dbReference type="Proteomes" id="UP000266841">
    <property type="component" value="Unassembled WGS sequence"/>
</dbReference>